<dbReference type="PANTHER" id="PTHR40115:SF1">
    <property type="entry name" value="INNER MEMBRANE PROTEIN WITH PEPSY TM HELIX"/>
    <property type="match status" value="1"/>
</dbReference>
<evidence type="ECO:0000256" key="1">
    <source>
        <dbReference type="SAM" id="MobiDB-lite"/>
    </source>
</evidence>
<keyword evidence="2" id="KW-0472">Membrane</keyword>
<evidence type="ECO:0000313" key="3">
    <source>
        <dbReference type="EMBL" id="MFD2756472.1"/>
    </source>
</evidence>
<sequence length="223" mass="24536">MTAASSNAPQRAYWLKKLHEWHWISSAICLIGMLVFAFTGITLNHAGQIESKPSVQSLQQQLPESLLQELRRAQEQQKEPGEDAKASGATGGSELPASVQAWIAAQMKVSTSHRAVEWSEEEAYVPLPRPGGDAWLRVDLKDGAVEYEKTDRGWISYVNDLHKGRNTGGAWSLFIDVFAVGCLVFCITGLLILKMHSGRRPLTWPMVGLGLVLPALLALLLVH</sequence>
<comment type="caution">
    <text evidence="3">The sequence shown here is derived from an EMBL/GenBank/DDBJ whole genome shotgun (WGS) entry which is preliminary data.</text>
</comment>
<evidence type="ECO:0000313" key="4">
    <source>
        <dbReference type="Proteomes" id="UP001597463"/>
    </source>
</evidence>
<dbReference type="RefSeq" id="WP_066470911.1">
    <property type="nucleotide sequence ID" value="NZ_BCNT01000001.1"/>
</dbReference>
<evidence type="ECO:0000256" key="2">
    <source>
        <dbReference type="SAM" id="Phobius"/>
    </source>
</evidence>
<proteinExistence type="predicted"/>
<feature type="compositionally biased region" description="Basic and acidic residues" evidence="1">
    <location>
        <begin position="72"/>
        <end position="85"/>
    </location>
</feature>
<protein>
    <submittedName>
        <fullName evidence="3">PepSY-associated TM helix domain-containing protein</fullName>
    </submittedName>
</protein>
<dbReference type="PANTHER" id="PTHR40115">
    <property type="entry name" value="INNER MEMBRANE PROTEIN WITH PEPSY TM HELIX"/>
    <property type="match status" value="1"/>
</dbReference>
<keyword evidence="2" id="KW-0812">Transmembrane</keyword>
<name>A0ABW5UVQ5_9BURK</name>
<accession>A0ABW5UVQ5</accession>
<keyword evidence="4" id="KW-1185">Reference proteome</keyword>
<organism evidence="3 4">
    <name type="scientific">Comamonas terrae</name>
    <dbReference type="NCBI Taxonomy" id="673548"/>
    <lineage>
        <taxon>Bacteria</taxon>
        <taxon>Pseudomonadati</taxon>
        <taxon>Pseudomonadota</taxon>
        <taxon>Betaproteobacteria</taxon>
        <taxon>Burkholderiales</taxon>
        <taxon>Comamonadaceae</taxon>
        <taxon>Comamonas</taxon>
    </lineage>
</organism>
<dbReference type="Pfam" id="PF16357">
    <property type="entry name" value="PepSY_TM_like_2"/>
    <property type="match status" value="1"/>
</dbReference>
<keyword evidence="2" id="KW-1133">Transmembrane helix</keyword>
<dbReference type="InterPro" id="IPR032307">
    <property type="entry name" value="PepSY_TM-like_2"/>
</dbReference>
<dbReference type="EMBL" id="JBHUMV010000011">
    <property type="protein sequence ID" value="MFD2756472.1"/>
    <property type="molecule type" value="Genomic_DNA"/>
</dbReference>
<feature type="region of interest" description="Disordered" evidence="1">
    <location>
        <begin position="72"/>
        <end position="93"/>
    </location>
</feature>
<feature type="transmembrane region" description="Helical" evidence="2">
    <location>
        <begin position="204"/>
        <end position="222"/>
    </location>
</feature>
<reference evidence="4" key="1">
    <citation type="journal article" date="2019" name="Int. J. Syst. Evol. Microbiol.">
        <title>The Global Catalogue of Microorganisms (GCM) 10K type strain sequencing project: providing services to taxonomists for standard genome sequencing and annotation.</title>
        <authorList>
            <consortium name="The Broad Institute Genomics Platform"/>
            <consortium name="The Broad Institute Genome Sequencing Center for Infectious Disease"/>
            <person name="Wu L."/>
            <person name="Ma J."/>
        </authorList>
    </citation>
    <scope>NUCLEOTIDE SEQUENCE [LARGE SCALE GENOMIC DNA]</scope>
    <source>
        <strain evidence="4">TISTR 1906</strain>
    </source>
</reference>
<dbReference type="Proteomes" id="UP001597463">
    <property type="component" value="Unassembled WGS sequence"/>
</dbReference>
<feature type="transmembrane region" description="Helical" evidence="2">
    <location>
        <begin position="173"/>
        <end position="192"/>
    </location>
</feature>
<feature type="transmembrane region" description="Helical" evidence="2">
    <location>
        <begin position="21"/>
        <end position="43"/>
    </location>
</feature>
<gene>
    <name evidence="3" type="ORF">ACFSW6_20550</name>
</gene>